<comment type="similarity">
    <text evidence="7">Belongs to the queuine tRNA-ribosyltransferase family.</text>
</comment>
<dbReference type="UniPathway" id="UPA00392"/>
<comment type="cofactor">
    <cofactor evidence="7">
        <name>Zn(2+)</name>
        <dbReference type="ChEBI" id="CHEBI:29105"/>
    </cofactor>
    <text evidence="7">Binds 1 zinc ion per subunit.</text>
</comment>
<comment type="pathway">
    <text evidence="1 7">tRNA modification; tRNA-queuosine biosynthesis.</text>
</comment>
<dbReference type="FunFam" id="3.20.20.105:FF:000001">
    <property type="entry name" value="Queuine tRNA-ribosyltransferase"/>
    <property type="match status" value="1"/>
</dbReference>
<keyword evidence="3 7" id="KW-0808">Transferase</keyword>
<evidence type="ECO:0000256" key="1">
    <source>
        <dbReference type="ARBA" id="ARBA00004691"/>
    </source>
</evidence>
<feature type="region of interest" description="RNA binding" evidence="7">
    <location>
        <begin position="265"/>
        <end position="271"/>
    </location>
</feature>
<keyword evidence="4 7" id="KW-0819">tRNA processing</keyword>
<proteinExistence type="inferred from homology"/>
<dbReference type="PANTHER" id="PTHR46499:SF1">
    <property type="entry name" value="QUEUINE TRNA-RIBOSYLTRANSFERASE"/>
    <property type="match status" value="1"/>
</dbReference>
<dbReference type="GO" id="GO:0008616">
    <property type="term" value="P:tRNA queuosine(34) biosynthetic process"/>
    <property type="evidence" value="ECO:0007669"/>
    <property type="project" value="UniProtKB-UniRule"/>
</dbReference>
<dbReference type="SUPFAM" id="SSF51713">
    <property type="entry name" value="tRNA-guanine transglycosylase"/>
    <property type="match status" value="1"/>
</dbReference>
<dbReference type="AlphaFoldDB" id="A0A2Z6AYP9"/>
<dbReference type="InterPro" id="IPR004803">
    <property type="entry name" value="TGT"/>
</dbReference>
<dbReference type="Pfam" id="PF01702">
    <property type="entry name" value="TGT"/>
    <property type="match status" value="1"/>
</dbReference>
<protein>
    <recommendedName>
        <fullName evidence="7">Queuine tRNA-ribosyltransferase</fullName>
        <ecNumber evidence="7">2.4.2.29</ecNumber>
    </recommendedName>
    <alternativeName>
        <fullName evidence="7">Guanine insertion enzyme</fullName>
    </alternativeName>
    <alternativeName>
        <fullName evidence="7">tRNA-guanine transglycosylase</fullName>
    </alternativeName>
</protein>
<evidence type="ECO:0000313" key="9">
    <source>
        <dbReference type="EMBL" id="BBD08382.1"/>
    </source>
</evidence>
<organism evidence="9 10">
    <name type="scientific">Desulfovibrio ferrophilus</name>
    <dbReference type="NCBI Taxonomy" id="241368"/>
    <lineage>
        <taxon>Bacteria</taxon>
        <taxon>Pseudomonadati</taxon>
        <taxon>Thermodesulfobacteriota</taxon>
        <taxon>Desulfovibrionia</taxon>
        <taxon>Desulfovibrionales</taxon>
        <taxon>Desulfovibrionaceae</taxon>
        <taxon>Desulfovibrio</taxon>
    </lineage>
</organism>
<feature type="active site" description="Proton acceptor" evidence="7">
    <location>
        <position position="109"/>
    </location>
</feature>
<feature type="active site" description="Nucleophile" evidence="7">
    <location>
        <position position="284"/>
    </location>
</feature>
<feature type="binding site" evidence="7">
    <location>
        <position position="163"/>
    </location>
    <ligand>
        <name>substrate</name>
    </ligand>
</feature>
<dbReference type="Proteomes" id="UP000269883">
    <property type="component" value="Chromosome"/>
</dbReference>
<feature type="binding site" evidence="7">
    <location>
        <position position="234"/>
    </location>
    <ligand>
        <name>substrate</name>
    </ligand>
</feature>
<dbReference type="KEGG" id="dfl:DFE_1656"/>
<feature type="domain" description="tRNA-guanine(15) transglycosylase-like" evidence="8">
    <location>
        <begin position="31"/>
        <end position="382"/>
    </location>
</feature>
<dbReference type="GO" id="GO:0046872">
    <property type="term" value="F:metal ion binding"/>
    <property type="evidence" value="ECO:0007669"/>
    <property type="project" value="UniProtKB-KW"/>
</dbReference>
<evidence type="ECO:0000256" key="2">
    <source>
        <dbReference type="ARBA" id="ARBA00022676"/>
    </source>
</evidence>
<comment type="catalytic activity">
    <reaction evidence="6 7">
        <text>7-aminomethyl-7-carbaguanine + guanosine(34) in tRNA = 7-aminomethyl-7-carbaguanosine(34) in tRNA + guanine</text>
        <dbReference type="Rhea" id="RHEA:24104"/>
        <dbReference type="Rhea" id="RHEA-COMP:10341"/>
        <dbReference type="Rhea" id="RHEA-COMP:10342"/>
        <dbReference type="ChEBI" id="CHEBI:16235"/>
        <dbReference type="ChEBI" id="CHEBI:58703"/>
        <dbReference type="ChEBI" id="CHEBI:74269"/>
        <dbReference type="ChEBI" id="CHEBI:82833"/>
        <dbReference type="EC" id="2.4.2.29"/>
    </reaction>
</comment>
<feature type="binding site" evidence="7">
    <location>
        <position position="324"/>
    </location>
    <ligand>
        <name>Zn(2+)</name>
        <dbReference type="ChEBI" id="CHEBI:29105"/>
    </ligand>
</feature>
<dbReference type="InterPro" id="IPR002616">
    <property type="entry name" value="tRNA_ribo_trans-like"/>
</dbReference>
<evidence type="ECO:0000256" key="3">
    <source>
        <dbReference type="ARBA" id="ARBA00022679"/>
    </source>
</evidence>
<evidence type="ECO:0000256" key="7">
    <source>
        <dbReference type="HAMAP-Rule" id="MF_00168"/>
    </source>
</evidence>
<keyword evidence="2 7" id="KW-0328">Glycosyltransferase</keyword>
<evidence type="ECO:0000313" key="10">
    <source>
        <dbReference type="Proteomes" id="UP000269883"/>
    </source>
</evidence>
<gene>
    <name evidence="7 9" type="primary">tgt</name>
    <name evidence="9" type="ORF">DFE_1656</name>
</gene>
<dbReference type="NCBIfam" id="TIGR00449">
    <property type="entry name" value="tgt_general"/>
    <property type="match status" value="1"/>
</dbReference>
<comment type="subunit">
    <text evidence="7">Homodimer. Within each dimer, one monomer is responsible for RNA recognition and catalysis, while the other monomer binds to the replacement base PreQ1.</text>
</comment>
<dbReference type="GO" id="GO:0005829">
    <property type="term" value="C:cytosol"/>
    <property type="evidence" value="ECO:0007669"/>
    <property type="project" value="TreeGrafter"/>
</dbReference>
<feature type="binding site" evidence="7">
    <location>
        <position position="207"/>
    </location>
    <ligand>
        <name>substrate</name>
    </ligand>
</feature>
<dbReference type="GO" id="GO:0008479">
    <property type="term" value="F:tRNA-guanosine(34) queuine transglycosylase activity"/>
    <property type="evidence" value="ECO:0007669"/>
    <property type="project" value="UniProtKB-UniRule"/>
</dbReference>
<dbReference type="InterPro" id="IPR036511">
    <property type="entry name" value="TGT-like_sf"/>
</dbReference>
<evidence type="ECO:0000256" key="6">
    <source>
        <dbReference type="ARBA" id="ARBA00050112"/>
    </source>
</evidence>
<keyword evidence="5 7" id="KW-0671">Queuosine biosynthesis</keyword>
<keyword evidence="7" id="KW-0479">Metal-binding</keyword>
<feature type="binding site" evidence="7">
    <location>
        <position position="327"/>
    </location>
    <ligand>
        <name>Zn(2+)</name>
        <dbReference type="ChEBI" id="CHEBI:29105"/>
    </ligand>
</feature>
<feature type="region of interest" description="RNA binding; important for wobble base 34 recognition" evidence="7">
    <location>
        <begin position="289"/>
        <end position="293"/>
    </location>
</feature>
<evidence type="ECO:0000259" key="8">
    <source>
        <dbReference type="Pfam" id="PF01702"/>
    </source>
</evidence>
<evidence type="ECO:0000256" key="4">
    <source>
        <dbReference type="ARBA" id="ARBA00022694"/>
    </source>
</evidence>
<dbReference type="Gene3D" id="3.20.20.105">
    <property type="entry name" value="Queuine tRNA-ribosyltransferase-like"/>
    <property type="match status" value="1"/>
</dbReference>
<evidence type="ECO:0000256" key="5">
    <source>
        <dbReference type="ARBA" id="ARBA00022785"/>
    </source>
</evidence>
<accession>A0A2Z6AYP9</accession>
<reference evidence="9 10" key="1">
    <citation type="journal article" date="2018" name="Sci. Adv.">
        <title>Multi-heme cytochromes provide a pathway for survival in energy-limited environments.</title>
        <authorList>
            <person name="Deng X."/>
            <person name="Dohmae N."/>
            <person name="Nealson K.H."/>
            <person name="Hashimoto K."/>
            <person name="Okamoto A."/>
        </authorList>
    </citation>
    <scope>NUCLEOTIDE SEQUENCE [LARGE SCALE GENOMIC DNA]</scope>
    <source>
        <strain evidence="9 10">IS5</strain>
    </source>
</reference>
<dbReference type="NCBIfam" id="TIGR00430">
    <property type="entry name" value="Q_tRNA_tgt"/>
    <property type="match status" value="1"/>
</dbReference>
<keyword evidence="10" id="KW-1185">Reference proteome</keyword>
<dbReference type="HAMAP" id="MF_00168">
    <property type="entry name" value="Q_tRNA_Tgt"/>
    <property type="match status" value="1"/>
</dbReference>
<feature type="binding site" evidence="7">
    <location>
        <position position="322"/>
    </location>
    <ligand>
        <name>Zn(2+)</name>
        <dbReference type="ChEBI" id="CHEBI:29105"/>
    </ligand>
</feature>
<sequence>MSKEQLIPAEETAQQELTAPGDFRVCATEGGARLGMLHTAHGTVHTPMFMPVGTVGSVKSVDPRDLTEVGAQVILGNTYHLYLRPGDEVVARRGGLHKFNGWDGPILTDSGGFQVFSLAGLRNITDDGVEFRSHLNGSKHFFSPEKSIEIQQNLGSDIMMVFDECAAAGSDRDYTIQALERTTAWAKRCREFHPAGKNGQLLFGICQGGFYEDLRERSIEEITAIPFEGYALGGLSVGETKPEMLRILRHSAPLLPADKPRYLMGVGTPLDILDGIEAGIDMFDCVLPTRNARNGTLYTSQGKVNIKRAEFMEDDSPLDPNCDCYTCRTFSKAYLRHLYIAKELLSSRLNTIHNLAYFLRLAKDARDALRRGGFAEFKKSVEAIYGVNGE</sequence>
<dbReference type="EC" id="2.4.2.29" evidence="7"/>
<dbReference type="EMBL" id="AP017378">
    <property type="protein sequence ID" value="BBD08382.1"/>
    <property type="molecule type" value="Genomic_DNA"/>
</dbReference>
<keyword evidence="7" id="KW-0862">Zinc</keyword>
<feature type="binding site" evidence="7">
    <location>
        <position position="353"/>
    </location>
    <ligand>
        <name>Zn(2+)</name>
        <dbReference type="ChEBI" id="CHEBI:29105"/>
    </ligand>
</feature>
<dbReference type="InterPro" id="IPR050076">
    <property type="entry name" value="ArchSynthase1/Queuine_TRR"/>
</dbReference>
<dbReference type="PANTHER" id="PTHR46499">
    <property type="entry name" value="QUEUINE TRNA-RIBOSYLTRANSFERASE"/>
    <property type="match status" value="1"/>
</dbReference>
<feature type="binding site" evidence="7">
    <location>
        <begin position="109"/>
        <end position="113"/>
    </location>
    <ligand>
        <name>substrate</name>
    </ligand>
</feature>
<name>A0A2Z6AYP9_9BACT</name>
<comment type="function">
    <text evidence="7">Catalyzes the base-exchange of a guanine (G) residue with the queuine precursor 7-aminomethyl-7-deazaguanine (PreQ1) at position 34 (anticodon wobble position) in tRNAs with GU(N) anticodons (tRNA-Asp, -Asn, -His and -Tyr). Catalysis occurs through a double-displacement mechanism. The nucleophile active site attacks the C1' of nucleotide 34 to detach the guanine base from the RNA, forming a covalent enzyme-RNA intermediate. The proton acceptor active site deprotonates the incoming PreQ1, allowing a nucleophilic attack on the C1' of the ribose to form the product. After dissociation, two additional enzymatic reactions on the tRNA convert PreQ1 to queuine (Q), resulting in the hypermodified nucleoside queuosine (7-(((4,5-cis-dihydroxy-2-cyclopenten-1-yl)amino)methyl)-7-deazaguanosine).</text>
</comment>